<keyword evidence="10" id="KW-1185">Reference proteome</keyword>
<feature type="transmembrane region" description="Helical" evidence="8">
    <location>
        <begin position="35"/>
        <end position="55"/>
    </location>
</feature>
<gene>
    <name evidence="9" type="ORF">WNY58_10855</name>
</gene>
<evidence type="ECO:0000256" key="4">
    <source>
        <dbReference type="ARBA" id="ARBA00022475"/>
    </source>
</evidence>
<evidence type="ECO:0000256" key="1">
    <source>
        <dbReference type="ARBA" id="ARBA00004651"/>
    </source>
</evidence>
<dbReference type="RefSeq" id="WP_342854525.1">
    <property type="nucleotide sequence ID" value="NZ_JBBMRA010000009.1"/>
</dbReference>
<keyword evidence="5 8" id="KW-0812">Transmembrane</keyword>
<feature type="transmembrane region" description="Helical" evidence="8">
    <location>
        <begin position="129"/>
        <end position="154"/>
    </location>
</feature>
<dbReference type="InterPro" id="IPR052017">
    <property type="entry name" value="TSUP"/>
</dbReference>
<dbReference type="Pfam" id="PF01925">
    <property type="entry name" value="TauE"/>
    <property type="match status" value="1"/>
</dbReference>
<comment type="similarity">
    <text evidence="2 8">Belongs to the 4-toluene sulfonate uptake permease (TSUP) (TC 2.A.102) family.</text>
</comment>
<proteinExistence type="inferred from homology"/>
<evidence type="ECO:0000313" key="9">
    <source>
        <dbReference type="EMBL" id="MEM5536889.1"/>
    </source>
</evidence>
<sequence length="251" mass="27251">MPLLENSELVLFLILSSAVTSFITAAMGIGGGVLLLAILASVLPPAALIPVHGLVQLGSNCNRAWMTKQHTDWTMVKYFSIGALLGALCASFIVIQLPLVLIQLCVALFILYLIWGPKPKQQQTSNKGHLLAGLGTTLISMFVGATGPMVAGFVHRQSYDKFTTTSTFATCMSLQHLLKIVVFTFVGFAFWAWLPLALLMILGGIFGTWLGLKMLHKIPAKQFATLFKIVITLLAARLLWQVAETLLVNPV</sequence>
<evidence type="ECO:0000256" key="5">
    <source>
        <dbReference type="ARBA" id="ARBA00022692"/>
    </source>
</evidence>
<name>A0ABU9TT42_9GAMM</name>
<keyword evidence="6 8" id="KW-1133">Transmembrane helix</keyword>
<protein>
    <recommendedName>
        <fullName evidence="8">Probable membrane transporter protein</fullName>
    </recommendedName>
</protein>
<dbReference type="PANTHER" id="PTHR30269:SF37">
    <property type="entry name" value="MEMBRANE TRANSPORTER PROTEIN"/>
    <property type="match status" value="1"/>
</dbReference>
<feature type="transmembrane region" description="Helical" evidence="8">
    <location>
        <begin position="76"/>
        <end position="94"/>
    </location>
</feature>
<dbReference type="Proteomes" id="UP001449225">
    <property type="component" value="Unassembled WGS sequence"/>
</dbReference>
<dbReference type="InterPro" id="IPR002781">
    <property type="entry name" value="TM_pro_TauE-like"/>
</dbReference>
<comment type="subcellular location">
    <subcellularLocation>
        <location evidence="1 8">Cell membrane</location>
        <topology evidence="1 8">Multi-pass membrane protein</topology>
    </subcellularLocation>
</comment>
<evidence type="ECO:0000256" key="7">
    <source>
        <dbReference type="ARBA" id="ARBA00023136"/>
    </source>
</evidence>
<evidence type="ECO:0000256" key="2">
    <source>
        <dbReference type="ARBA" id="ARBA00009142"/>
    </source>
</evidence>
<feature type="transmembrane region" description="Helical" evidence="8">
    <location>
        <begin position="180"/>
        <end position="211"/>
    </location>
</feature>
<comment type="caution">
    <text evidence="9">The sequence shown here is derived from an EMBL/GenBank/DDBJ whole genome shotgun (WGS) entry which is preliminary data.</text>
</comment>
<dbReference type="EMBL" id="JBBMRA010000009">
    <property type="protein sequence ID" value="MEM5536889.1"/>
    <property type="molecule type" value="Genomic_DNA"/>
</dbReference>
<feature type="transmembrane region" description="Helical" evidence="8">
    <location>
        <begin position="9"/>
        <end position="29"/>
    </location>
</feature>
<reference evidence="9 10" key="1">
    <citation type="submission" date="2024-03" db="EMBL/GenBank/DDBJ databases">
        <title>Community enrichment and isolation of bacterial strains for fucoidan degradation.</title>
        <authorList>
            <person name="Sichert A."/>
        </authorList>
    </citation>
    <scope>NUCLEOTIDE SEQUENCE [LARGE SCALE GENOMIC DNA]</scope>
    <source>
        <strain evidence="9 10">AS76</strain>
    </source>
</reference>
<evidence type="ECO:0000256" key="6">
    <source>
        <dbReference type="ARBA" id="ARBA00022989"/>
    </source>
</evidence>
<evidence type="ECO:0000256" key="3">
    <source>
        <dbReference type="ARBA" id="ARBA00022448"/>
    </source>
</evidence>
<keyword evidence="4 8" id="KW-1003">Cell membrane</keyword>
<evidence type="ECO:0000313" key="10">
    <source>
        <dbReference type="Proteomes" id="UP001449225"/>
    </source>
</evidence>
<feature type="transmembrane region" description="Helical" evidence="8">
    <location>
        <begin position="100"/>
        <end position="117"/>
    </location>
</feature>
<keyword evidence="3" id="KW-0813">Transport</keyword>
<dbReference type="PANTHER" id="PTHR30269">
    <property type="entry name" value="TRANSMEMBRANE PROTEIN YFCA"/>
    <property type="match status" value="1"/>
</dbReference>
<accession>A0ABU9TT42</accession>
<evidence type="ECO:0000256" key="8">
    <source>
        <dbReference type="RuleBase" id="RU363041"/>
    </source>
</evidence>
<feature type="transmembrane region" description="Helical" evidence="8">
    <location>
        <begin position="223"/>
        <end position="243"/>
    </location>
</feature>
<keyword evidence="7 8" id="KW-0472">Membrane</keyword>
<organism evidence="9 10">
    <name type="scientific">Neptuniibacter pectenicola</name>
    <dbReference type="NCBI Taxonomy" id="1806669"/>
    <lineage>
        <taxon>Bacteria</taxon>
        <taxon>Pseudomonadati</taxon>
        <taxon>Pseudomonadota</taxon>
        <taxon>Gammaproteobacteria</taxon>
        <taxon>Oceanospirillales</taxon>
        <taxon>Oceanospirillaceae</taxon>
        <taxon>Neptuniibacter</taxon>
    </lineage>
</organism>